<protein>
    <submittedName>
        <fullName evidence="1">MLP protein</fullName>
    </submittedName>
</protein>
<keyword evidence="2" id="KW-1185">Reference proteome</keyword>
<sequence length="153" mass="17087">MSSLTGDVSANVEVQAPAAMIHEFLSSKLNQVPHACPEKVQAVDLLEGEWGKAGSVICWHYTNDGKTQTCKEVMEEIDFENKKTTYKVVEGNLLENYKSFYFMLQVTPKGEGSLVNWTLKYEKLNHDVPEPNTMLQFAIDGTKIIVSNLSSQA</sequence>
<reference evidence="1 2" key="1">
    <citation type="journal article" date="2023" name="Science">
        <title>Complex scaffold remodeling in plant triterpene biosynthesis.</title>
        <authorList>
            <person name="De La Pena R."/>
            <person name="Hodgson H."/>
            <person name="Liu J.C."/>
            <person name="Stephenson M.J."/>
            <person name="Martin A.C."/>
            <person name="Owen C."/>
            <person name="Harkess A."/>
            <person name="Leebens-Mack J."/>
            <person name="Jimenez L.E."/>
            <person name="Osbourn A."/>
            <person name="Sattely E.S."/>
        </authorList>
    </citation>
    <scope>NUCLEOTIDE SEQUENCE [LARGE SCALE GENOMIC DNA]</scope>
    <source>
        <strain evidence="2">cv. JPN11</strain>
        <tissue evidence="1">Leaf</tissue>
    </source>
</reference>
<organism evidence="1 2">
    <name type="scientific">Melia azedarach</name>
    <name type="common">Chinaberry tree</name>
    <dbReference type="NCBI Taxonomy" id="155640"/>
    <lineage>
        <taxon>Eukaryota</taxon>
        <taxon>Viridiplantae</taxon>
        <taxon>Streptophyta</taxon>
        <taxon>Embryophyta</taxon>
        <taxon>Tracheophyta</taxon>
        <taxon>Spermatophyta</taxon>
        <taxon>Magnoliopsida</taxon>
        <taxon>eudicotyledons</taxon>
        <taxon>Gunneridae</taxon>
        <taxon>Pentapetalae</taxon>
        <taxon>rosids</taxon>
        <taxon>malvids</taxon>
        <taxon>Sapindales</taxon>
        <taxon>Meliaceae</taxon>
        <taxon>Melia</taxon>
    </lineage>
</organism>
<comment type="caution">
    <text evidence="1">The sequence shown here is derived from an EMBL/GenBank/DDBJ whole genome shotgun (WGS) entry which is preliminary data.</text>
</comment>
<proteinExistence type="predicted"/>
<gene>
    <name evidence="1" type="ORF">OWV82_016234</name>
</gene>
<evidence type="ECO:0000313" key="2">
    <source>
        <dbReference type="Proteomes" id="UP001164539"/>
    </source>
</evidence>
<dbReference type="Proteomes" id="UP001164539">
    <property type="component" value="Chromosome 9"/>
</dbReference>
<accession>A0ACC1XFI9</accession>
<dbReference type="EMBL" id="CM051402">
    <property type="protein sequence ID" value="KAJ4709998.1"/>
    <property type="molecule type" value="Genomic_DNA"/>
</dbReference>
<evidence type="ECO:0000313" key="1">
    <source>
        <dbReference type="EMBL" id="KAJ4709998.1"/>
    </source>
</evidence>
<name>A0ACC1XFI9_MELAZ</name>